<gene>
    <name evidence="2" type="ORF">SAMN04515668_2735</name>
</gene>
<protein>
    <submittedName>
        <fullName evidence="2">ABC-2 type transport system permease protein</fullName>
    </submittedName>
</protein>
<keyword evidence="1" id="KW-0812">Transmembrane</keyword>
<sequence>MIRSIAHKEFVSTLRDRRFLVLSALVLALLLLATLVGRRSHQALQQERALAQHTVNDQFQNQPARHPHRVAHYGSFAFRPKSGLSLLDAGVDSFTGAVVFLEAHHQNSVNFSQAQESGSLLRFGETTVAFVLQLLVPLLIIFLCFGAFGEEHETGTLKLLLSQGVTLRQVAWGKIRGYGQAVALVVAPALALAATLLFVGAEYAAGPDLLARLLLFVVGYAVYFFLIIVGSVVVSAWQRDSRTALVTLLGFWMLGGVILPKATANLGATLYPAITKAQMDTEVHAEAQKGMNGHDPQDQRSAALKEALLKKYGVDSEEKLPVSVGGLVMRESEEYSSRVYQQHFAALNATYERQNAISTWAGLLNPYQAIRPLSMGLAGSDFAHYVHFQEAAEAYRYGLVQRLNMLQAGMGYGDKERRLGAETWRQLPVFNYQLPTLAWALPHLLLPVLSLLLWAVGLSWLGLRLISKTSIV</sequence>
<feature type="transmembrane region" description="Helical" evidence="1">
    <location>
        <begin position="181"/>
        <end position="201"/>
    </location>
</feature>
<dbReference type="Proteomes" id="UP000199029">
    <property type="component" value="Unassembled WGS sequence"/>
</dbReference>
<reference evidence="3" key="1">
    <citation type="submission" date="2016-10" db="EMBL/GenBank/DDBJ databases">
        <authorList>
            <person name="Varghese N."/>
            <person name="Submissions S."/>
        </authorList>
    </citation>
    <scope>NUCLEOTIDE SEQUENCE [LARGE SCALE GENOMIC DNA]</scope>
    <source>
        <strain evidence="3">OR362-8,ATCC BAA-1266,JCM 13504</strain>
    </source>
</reference>
<dbReference type="Pfam" id="PF12040">
    <property type="entry name" value="DUF3526"/>
    <property type="match status" value="1"/>
</dbReference>
<keyword evidence="1" id="KW-0472">Membrane</keyword>
<dbReference type="PANTHER" id="PTHR43471">
    <property type="entry name" value="ABC TRANSPORTER PERMEASE"/>
    <property type="match status" value="1"/>
</dbReference>
<keyword evidence="1" id="KW-1133">Transmembrane helix</keyword>
<feature type="transmembrane region" description="Helical" evidence="1">
    <location>
        <begin position="244"/>
        <end position="262"/>
    </location>
</feature>
<evidence type="ECO:0000256" key="1">
    <source>
        <dbReference type="SAM" id="Phobius"/>
    </source>
</evidence>
<feature type="transmembrane region" description="Helical" evidence="1">
    <location>
        <begin position="213"/>
        <end position="237"/>
    </location>
</feature>
<evidence type="ECO:0000313" key="2">
    <source>
        <dbReference type="EMBL" id="SFQ51736.1"/>
    </source>
</evidence>
<keyword evidence="3" id="KW-1185">Reference proteome</keyword>
<dbReference type="AlphaFoldDB" id="A0A1I5Z5I8"/>
<dbReference type="EMBL" id="FOXS01000003">
    <property type="protein sequence ID" value="SFQ51736.1"/>
    <property type="molecule type" value="Genomic_DNA"/>
</dbReference>
<dbReference type="InterPro" id="IPR021913">
    <property type="entry name" value="DUF3526"/>
</dbReference>
<dbReference type="GO" id="GO:0005886">
    <property type="term" value="C:plasma membrane"/>
    <property type="evidence" value="ECO:0007669"/>
    <property type="project" value="UniProtKB-SubCell"/>
</dbReference>
<feature type="transmembrane region" description="Helical" evidence="1">
    <location>
        <begin position="444"/>
        <end position="466"/>
    </location>
</feature>
<accession>A0A1I5Z5I8</accession>
<dbReference type="OrthoDB" id="184009at2"/>
<organism evidence="2 3">
    <name type="scientific">Hymenobacter arizonensis</name>
    <name type="common">Siccationidurans arizonensis</name>
    <dbReference type="NCBI Taxonomy" id="1227077"/>
    <lineage>
        <taxon>Bacteria</taxon>
        <taxon>Pseudomonadati</taxon>
        <taxon>Bacteroidota</taxon>
        <taxon>Cytophagia</taxon>
        <taxon>Cytophagales</taxon>
        <taxon>Hymenobacteraceae</taxon>
        <taxon>Hymenobacter</taxon>
    </lineage>
</organism>
<feature type="transmembrane region" description="Helical" evidence="1">
    <location>
        <begin position="128"/>
        <end position="148"/>
    </location>
</feature>
<dbReference type="STRING" id="1227077.SAMN04515668_2735"/>
<evidence type="ECO:0000313" key="3">
    <source>
        <dbReference type="Proteomes" id="UP000199029"/>
    </source>
</evidence>
<dbReference type="RefSeq" id="WP_092674067.1">
    <property type="nucleotide sequence ID" value="NZ_FOXS01000003.1"/>
</dbReference>
<dbReference type="Pfam" id="PF12679">
    <property type="entry name" value="ABC2_membrane_2"/>
    <property type="match status" value="1"/>
</dbReference>
<dbReference type="PANTHER" id="PTHR43471:SF1">
    <property type="entry name" value="ABC TRANSPORTER PERMEASE PROTEIN NOSY-RELATED"/>
    <property type="match status" value="1"/>
</dbReference>
<proteinExistence type="predicted"/>
<dbReference type="GO" id="GO:0140359">
    <property type="term" value="F:ABC-type transporter activity"/>
    <property type="evidence" value="ECO:0007669"/>
    <property type="project" value="InterPro"/>
</dbReference>
<name>A0A1I5Z5I8_HYMAR</name>